<name>A0A8S5T9F4_9CAUD</name>
<protein>
    <submittedName>
        <fullName evidence="1">Uncharacterized protein</fullName>
    </submittedName>
</protein>
<accession>A0A8S5T9F4</accession>
<proteinExistence type="predicted"/>
<dbReference type="EMBL" id="BK032769">
    <property type="protein sequence ID" value="DAF59386.1"/>
    <property type="molecule type" value="Genomic_DNA"/>
</dbReference>
<sequence length="74" mass="8645">MNIKYLCMLIILCMQNYLHDSCKFKIFITQNVSYVGNILLKANTEAVFLIAEAEYRIIHSILNQITKFNSRSEI</sequence>
<reference evidence="1" key="1">
    <citation type="journal article" date="2021" name="Proc. Natl. Acad. Sci. U.S.A.">
        <title>A Catalog of Tens of Thousands of Viruses from Human Metagenomes Reveals Hidden Associations with Chronic Diseases.</title>
        <authorList>
            <person name="Tisza M.J."/>
            <person name="Buck C.B."/>
        </authorList>
    </citation>
    <scope>NUCLEOTIDE SEQUENCE</scope>
    <source>
        <strain evidence="1">CtQQg4</strain>
    </source>
</reference>
<evidence type="ECO:0000313" key="1">
    <source>
        <dbReference type="EMBL" id="DAF59386.1"/>
    </source>
</evidence>
<organism evidence="1">
    <name type="scientific">Myoviridae sp. ctQQg4</name>
    <dbReference type="NCBI Taxonomy" id="2827686"/>
    <lineage>
        <taxon>Viruses</taxon>
        <taxon>Duplodnaviria</taxon>
        <taxon>Heunggongvirae</taxon>
        <taxon>Uroviricota</taxon>
        <taxon>Caudoviricetes</taxon>
    </lineage>
</organism>